<dbReference type="Proteomes" id="UP000177306">
    <property type="component" value="Unassembled WGS sequence"/>
</dbReference>
<comment type="caution">
    <text evidence="1">The sequence shown here is derived from an EMBL/GenBank/DDBJ whole genome shotgun (WGS) entry which is preliminary data.</text>
</comment>
<organism evidence="1 2">
    <name type="scientific">Candidatus Kaiserbacteria bacterium RIFCSPLOWO2_01_FULL_53_17</name>
    <dbReference type="NCBI Taxonomy" id="1798511"/>
    <lineage>
        <taxon>Bacteria</taxon>
        <taxon>Candidatus Kaiseribacteriota</taxon>
    </lineage>
</organism>
<protein>
    <submittedName>
        <fullName evidence="1">Uncharacterized protein</fullName>
    </submittedName>
</protein>
<dbReference type="AlphaFoldDB" id="A0A1F6EHS1"/>
<name>A0A1F6EHS1_9BACT</name>
<gene>
    <name evidence="1" type="ORF">A3A38_02315</name>
</gene>
<proteinExistence type="predicted"/>
<evidence type="ECO:0000313" key="1">
    <source>
        <dbReference type="EMBL" id="OGG73205.1"/>
    </source>
</evidence>
<reference evidence="1 2" key="1">
    <citation type="journal article" date="2016" name="Nat. Commun.">
        <title>Thousands of microbial genomes shed light on interconnected biogeochemical processes in an aquifer system.</title>
        <authorList>
            <person name="Anantharaman K."/>
            <person name="Brown C.T."/>
            <person name="Hug L.A."/>
            <person name="Sharon I."/>
            <person name="Castelle C.J."/>
            <person name="Probst A.J."/>
            <person name="Thomas B.C."/>
            <person name="Singh A."/>
            <person name="Wilkins M.J."/>
            <person name="Karaoz U."/>
            <person name="Brodie E.L."/>
            <person name="Williams K.H."/>
            <person name="Hubbard S.S."/>
            <person name="Banfield J.F."/>
        </authorList>
    </citation>
    <scope>NUCLEOTIDE SEQUENCE [LARGE SCALE GENOMIC DNA]</scope>
</reference>
<evidence type="ECO:0000313" key="2">
    <source>
        <dbReference type="Proteomes" id="UP000177306"/>
    </source>
</evidence>
<accession>A0A1F6EHS1</accession>
<sequence length="61" mass="7140">MATTHDKHLEYLIEQKILELYGDPDAGLELKESFVAELRRRTRKKQKTIPLSAVLKKYGLR</sequence>
<dbReference type="EMBL" id="MFLY01000005">
    <property type="protein sequence ID" value="OGG73205.1"/>
    <property type="molecule type" value="Genomic_DNA"/>
</dbReference>